<proteinExistence type="predicted"/>
<reference evidence="1" key="1">
    <citation type="journal article" date="2015" name="Nature">
        <title>Complex archaea that bridge the gap between prokaryotes and eukaryotes.</title>
        <authorList>
            <person name="Spang A."/>
            <person name="Saw J.H."/>
            <person name="Jorgensen S.L."/>
            <person name="Zaremba-Niedzwiedzka K."/>
            <person name="Martijn J."/>
            <person name="Lind A.E."/>
            <person name="van Eijk R."/>
            <person name="Schleper C."/>
            <person name="Guy L."/>
            <person name="Ettema T.J."/>
        </authorList>
    </citation>
    <scope>NUCLEOTIDE SEQUENCE</scope>
</reference>
<sequence>MTKEEEAKEQHRSDWIEAEYETMGWEKPVDVAIVSLIEEKQHAEKG</sequence>
<comment type="caution">
    <text evidence="1">The sequence shown here is derived from an EMBL/GenBank/DDBJ whole genome shotgun (WGS) entry which is preliminary data.</text>
</comment>
<dbReference type="AlphaFoldDB" id="A0A0F9M3P5"/>
<accession>A0A0F9M3P5</accession>
<protein>
    <submittedName>
        <fullName evidence="1">Uncharacterized protein</fullName>
    </submittedName>
</protein>
<organism evidence="1">
    <name type="scientific">marine sediment metagenome</name>
    <dbReference type="NCBI Taxonomy" id="412755"/>
    <lineage>
        <taxon>unclassified sequences</taxon>
        <taxon>metagenomes</taxon>
        <taxon>ecological metagenomes</taxon>
    </lineage>
</organism>
<name>A0A0F9M3P5_9ZZZZ</name>
<evidence type="ECO:0000313" key="1">
    <source>
        <dbReference type="EMBL" id="KKM93991.1"/>
    </source>
</evidence>
<gene>
    <name evidence="1" type="ORF">LCGC14_1202740</name>
</gene>
<dbReference type="EMBL" id="LAZR01006197">
    <property type="protein sequence ID" value="KKM93991.1"/>
    <property type="molecule type" value="Genomic_DNA"/>
</dbReference>